<dbReference type="PROSITE" id="PS00108">
    <property type="entry name" value="PROTEIN_KINASE_ST"/>
    <property type="match status" value="1"/>
</dbReference>
<dbReference type="SUPFAM" id="SSF56112">
    <property type="entry name" value="Protein kinase-like (PK-like)"/>
    <property type="match status" value="1"/>
</dbReference>
<dbReference type="Gene3D" id="1.10.510.10">
    <property type="entry name" value="Transferase(Phosphotransferase) domain 1"/>
    <property type="match status" value="1"/>
</dbReference>
<dbReference type="Gene3D" id="3.30.200.20">
    <property type="entry name" value="Phosphorylase Kinase, domain 1"/>
    <property type="match status" value="1"/>
</dbReference>
<dbReference type="InterPro" id="IPR008271">
    <property type="entry name" value="Ser/Thr_kinase_AS"/>
</dbReference>
<dbReference type="OrthoDB" id="283111at2759"/>
<reference evidence="9" key="1">
    <citation type="submission" date="2022-07" db="EMBL/GenBank/DDBJ databases">
        <title>Phylogenomic reconstructions and comparative analyses of Kickxellomycotina fungi.</title>
        <authorList>
            <person name="Reynolds N.K."/>
            <person name="Stajich J.E."/>
            <person name="Barry K."/>
            <person name="Grigoriev I.V."/>
            <person name="Crous P."/>
            <person name="Smith M.E."/>
        </authorList>
    </citation>
    <scope>NUCLEOTIDE SEQUENCE</scope>
    <source>
        <strain evidence="9">NRRL 1565</strain>
    </source>
</reference>
<sequence>KPFTATATVASSASCVANSAVSITANPNTPPRALLDSSSGTANPEEVIQPRYMTRSVVQNAVRRKHEQLIIEQASQQQQHSSQLSSIAQPGMTAPNQNAFTFTQNASRSHADANANAAAGQVDPYSLLAYAYSQQHNPTWTSAALYQAARAVAAAADPVPPAQQQAPNEAAPAQPRKKQKTQQQPQPSQQQTTVKRRKNAAATKPAAASQRGGRARATQRSKQQVMSVLSFVVSLFRSRNNNRADDRSPDVRSRKYDATECGTTTTTRHAALHRTLSKHTIKSGAAAQLTHGKNHNHTANDGPNDFRQIFPASKTNPRPLMPKSNGNTLGRRAQQKADASCDDRDGHYVVVPGREFTGRFKIRRLLGQGTFGKVMECEDNASGRVVAIKVIRAVPKYRDAAKIEIRVLQTLQRNDPTNAYQCMHVNETFDYRNHVCMVFDLLGPSVFDFLKENEFRPFSLHHVQLFAEQLLRSVAFLHSLNLVHTDLKPENILLESGAYDVVPFGSSTSVKTRMLRSTRIRLIDFGSATFDNEYHSQVVSTRHYRAPEIILNLGWSFPCDMWSVGCIILELLTGEALFQTHDNNEHLAMMEAVVGRAPAHMVRAVAPDLRARFFRSDGSARPSAEPARHSRGLRAMRPLAQLVNPATNPIYANLHDLLFRLLQYDPRARITAKEACEHPFFRYRVGPDGRLVNRSSQQQQQQQKPQVQPQQQPPQPQEPPLAGTVDLVPSPSSSSLRSLRPSYPSSVLAPQPPAPVVPPTYAYGSTASTGRAPLRVGDYALAAQQQHQQAQVLPPMNPATSASHFYREPPPQLQTHSQLQQHQVQPQHQQHQAQPPMHQQHNIVELHSPHQQEYPGAYTHPYARPGAEWQYAGAAAPRAAAAAPAGFEVQTQHGATRRKGAHIDSGYFPELPSDGGGYPGASGQQSPVAGAVPSSSAQGRGYFAPPAGYGGAKACNLPPINSHPMSYPFPSGPPVSAGIPAQHGGHHQQRHHMLNLTSNGVPMRFLPLDANTTPTLTSATTETATPTPGSSARLGGSHSIECHVPPPSVSGMASGFGAQKQSAVRSLPSLALGSTPTGVSAISNGFARASLADASHTHAAYHHTRPAQVPPSASPMLQQPPARAAFYHLPPAQTLLHPQTHSASLDYGRSQLAPSSADASGF</sequence>
<feature type="binding site" evidence="6">
    <location>
        <position position="389"/>
    </location>
    <ligand>
        <name>ATP</name>
        <dbReference type="ChEBI" id="CHEBI:30616"/>
    </ligand>
</feature>
<feature type="region of interest" description="Disordered" evidence="7">
    <location>
        <begin position="292"/>
        <end position="338"/>
    </location>
</feature>
<feature type="compositionally biased region" description="Low complexity" evidence="7">
    <location>
        <begin position="76"/>
        <end position="89"/>
    </location>
</feature>
<feature type="region of interest" description="Disordered" evidence="7">
    <location>
        <begin position="911"/>
        <end position="937"/>
    </location>
</feature>
<proteinExistence type="predicted"/>
<feature type="region of interest" description="Disordered" evidence="7">
    <location>
        <begin position="76"/>
        <end position="98"/>
    </location>
</feature>
<feature type="compositionally biased region" description="Low complexity" evidence="7">
    <location>
        <begin position="813"/>
        <end position="832"/>
    </location>
</feature>
<evidence type="ECO:0000313" key="10">
    <source>
        <dbReference type="Proteomes" id="UP001140094"/>
    </source>
</evidence>
<evidence type="ECO:0000256" key="1">
    <source>
        <dbReference type="ARBA" id="ARBA00022527"/>
    </source>
</evidence>
<evidence type="ECO:0000256" key="6">
    <source>
        <dbReference type="PROSITE-ProRule" id="PRU10141"/>
    </source>
</evidence>
<feature type="compositionally biased region" description="Low complexity" evidence="7">
    <location>
        <begin position="200"/>
        <end position="212"/>
    </location>
</feature>
<dbReference type="Proteomes" id="UP001140094">
    <property type="component" value="Unassembled WGS sequence"/>
</dbReference>
<dbReference type="GO" id="GO:0005524">
    <property type="term" value="F:ATP binding"/>
    <property type="evidence" value="ECO:0007669"/>
    <property type="project" value="UniProtKB-UniRule"/>
</dbReference>
<evidence type="ECO:0000256" key="3">
    <source>
        <dbReference type="ARBA" id="ARBA00022741"/>
    </source>
</evidence>
<evidence type="ECO:0000256" key="2">
    <source>
        <dbReference type="ARBA" id="ARBA00022679"/>
    </source>
</evidence>
<feature type="region of interest" description="Disordered" evidence="7">
    <location>
        <begin position="1006"/>
        <end position="1039"/>
    </location>
</feature>
<dbReference type="PROSITE" id="PS50011">
    <property type="entry name" value="PROTEIN_KINASE_DOM"/>
    <property type="match status" value="1"/>
</dbReference>
<feature type="region of interest" description="Disordered" evidence="7">
    <location>
        <begin position="23"/>
        <end position="47"/>
    </location>
</feature>
<feature type="region of interest" description="Disordered" evidence="7">
    <location>
        <begin position="1097"/>
        <end position="1117"/>
    </location>
</feature>
<keyword evidence="2 9" id="KW-0808">Transferase</keyword>
<dbReference type="InterPro" id="IPR000719">
    <property type="entry name" value="Prot_kinase_dom"/>
</dbReference>
<dbReference type="EMBL" id="JANBUO010000249">
    <property type="protein sequence ID" value="KAJ2805868.1"/>
    <property type="molecule type" value="Genomic_DNA"/>
</dbReference>
<keyword evidence="1" id="KW-0723">Serine/threonine-protein kinase</keyword>
<feature type="domain" description="Protein kinase" evidence="8">
    <location>
        <begin position="360"/>
        <end position="681"/>
    </location>
</feature>
<dbReference type="PROSITE" id="PS00107">
    <property type="entry name" value="PROTEIN_KINASE_ATP"/>
    <property type="match status" value="1"/>
</dbReference>
<dbReference type="EC" id="2.7.12.1" evidence="9"/>
<keyword evidence="10" id="KW-1185">Reference proteome</keyword>
<gene>
    <name evidence="9" type="primary">LKH1</name>
    <name evidence="9" type="ORF">H4R20_001922</name>
</gene>
<dbReference type="InterPro" id="IPR017441">
    <property type="entry name" value="Protein_kinase_ATP_BS"/>
</dbReference>
<comment type="caution">
    <text evidence="9">The sequence shown here is derived from an EMBL/GenBank/DDBJ whole genome shotgun (WGS) entry which is preliminary data.</text>
</comment>
<keyword evidence="5 6" id="KW-0067">ATP-binding</keyword>
<dbReference type="GO" id="GO:0005634">
    <property type="term" value="C:nucleus"/>
    <property type="evidence" value="ECO:0007669"/>
    <property type="project" value="TreeGrafter"/>
</dbReference>
<feature type="region of interest" description="Disordered" evidence="7">
    <location>
        <begin position="797"/>
        <end position="832"/>
    </location>
</feature>
<feature type="region of interest" description="Disordered" evidence="7">
    <location>
        <begin position="692"/>
        <end position="754"/>
    </location>
</feature>
<dbReference type="Pfam" id="PF00069">
    <property type="entry name" value="Pkinase"/>
    <property type="match status" value="1"/>
</dbReference>
<dbReference type="PANTHER" id="PTHR45646:SF11">
    <property type="entry name" value="SERINE_THREONINE-PROTEIN KINASE DOA"/>
    <property type="match status" value="1"/>
</dbReference>
<dbReference type="GO" id="GO:0004712">
    <property type="term" value="F:protein serine/threonine/tyrosine kinase activity"/>
    <property type="evidence" value="ECO:0007669"/>
    <property type="project" value="UniProtKB-EC"/>
</dbReference>
<feature type="non-terminal residue" evidence="9">
    <location>
        <position position="1162"/>
    </location>
</feature>
<dbReference type="GO" id="GO:0043484">
    <property type="term" value="P:regulation of RNA splicing"/>
    <property type="evidence" value="ECO:0007669"/>
    <property type="project" value="TreeGrafter"/>
</dbReference>
<dbReference type="AlphaFoldDB" id="A0A9W8LVI4"/>
<keyword evidence="3 6" id="KW-0547">Nucleotide-binding</keyword>
<evidence type="ECO:0000256" key="5">
    <source>
        <dbReference type="ARBA" id="ARBA00022840"/>
    </source>
</evidence>
<feature type="compositionally biased region" description="Low complexity" evidence="7">
    <location>
        <begin position="1012"/>
        <end position="1032"/>
    </location>
</feature>
<feature type="compositionally biased region" description="Low complexity" evidence="7">
    <location>
        <begin position="181"/>
        <end position="193"/>
    </location>
</feature>
<feature type="compositionally biased region" description="Low complexity" evidence="7">
    <location>
        <begin position="925"/>
        <end position="937"/>
    </location>
</feature>
<evidence type="ECO:0000256" key="7">
    <source>
        <dbReference type="SAM" id="MobiDB-lite"/>
    </source>
</evidence>
<dbReference type="PANTHER" id="PTHR45646">
    <property type="entry name" value="SERINE/THREONINE-PROTEIN KINASE DOA-RELATED"/>
    <property type="match status" value="1"/>
</dbReference>
<evidence type="ECO:0000313" key="9">
    <source>
        <dbReference type="EMBL" id="KAJ2805868.1"/>
    </source>
</evidence>
<protein>
    <submittedName>
        <fullName evidence="9">Serine threonine protein kinase CMGC group</fullName>
        <ecNumber evidence="9">2.7.12.1</ecNumber>
    </submittedName>
</protein>
<organism evidence="9 10">
    <name type="scientific">Coemansia guatemalensis</name>
    <dbReference type="NCBI Taxonomy" id="2761395"/>
    <lineage>
        <taxon>Eukaryota</taxon>
        <taxon>Fungi</taxon>
        <taxon>Fungi incertae sedis</taxon>
        <taxon>Zoopagomycota</taxon>
        <taxon>Kickxellomycotina</taxon>
        <taxon>Kickxellomycetes</taxon>
        <taxon>Kickxellales</taxon>
        <taxon>Kickxellaceae</taxon>
        <taxon>Coemansia</taxon>
    </lineage>
</organism>
<feature type="compositionally biased region" description="Low complexity" evidence="7">
    <location>
        <begin position="157"/>
        <end position="174"/>
    </location>
</feature>
<keyword evidence="4 9" id="KW-0418">Kinase</keyword>
<feature type="compositionally biased region" description="Low complexity" evidence="7">
    <location>
        <begin position="697"/>
        <end position="710"/>
    </location>
</feature>
<dbReference type="GO" id="GO:0004674">
    <property type="term" value="F:protein serine/threonine kinase activity"/>
    <property type="evidence" value="ECO:0007669"/>
    <property type="project" value="UniProtKB-KW"/>
</dbReference>
<dbReference type="InterPro" id="IPR011009">
    <property type="entry name" value="Kinase-like_dom_sf"/>
</dbReference>
<name>A0A9W8LVI4_9FUNG</name>
<feature type="region of interest" description="Disordered" evidence="7">
    <location>
        <begin position="157"/>
        <end position="224"/>
    </location>
</feature>
<dbReference type="SMART" id="SM00220">
    <property type="entry name" value="S_TKc"/>
    <property type="match status" value="1"/>
</dbReference>
<evidence type="ECO:0000256" key="4">
    <source>
        <dbReference type="ARBA" id="ARBA00022777"/>
    </source>
</evidence>
<feature type="compositionally biased region" description="Low complexity" evidence="7">
    <location>
        <begin position="727"/>
        <end position="749"/>
    </location>
</feature>
<accession>A0A9W8LVI4</accession>
<evidence type="ECO:0000259" key="8">
    <source>
        <dbReference type="PROSITE" id="PS50011"/>
    </source>
</evidence>
<dbReference type="InterPro" id="IPR051175">
    <property type="entry name" value="CLK_kinases"/>
</dbReference>
<dbReference type="CDD" id="cd14134">
    <property type="entry name" value="PKc_CLK"/>
    <property type="match status" value="1"/>
</dbReference>